<name>A0A6G8AY13_9LACO</name>
<dbReference type="Pfam" id="PF01381">
    <property type="entry name" value="HTH_3"/>
    <property type="match status" value="1"/>
</dbReference>
<dbReference type="InterPro" id="IPR001387">
    <property type="entry name" value="Cro/C1-type_HTH"/>
</dbReference>
<sequence>MTDLTQQQKFERIKKISRDKGMSLSQLNKKANMKDNVIYSWKSKEPSATAIKKVADVLGVSVDYLLGNADEMLPNKEGTTNEPVDNSIEGIKARLVSYDGSPVTDHDAKLIKQYLDTLFEGRE</sequence>
<dbReference type="KEGG" id="wco:G7084_00285"/>
<dbReference type="Gene3D" id="1.10.260.40">
    <property type="entry name" value="lambda repressor-like DNA-binding domains"/>
    <property type="match status" value="1"/>
</dbReference>
<accession>A0A6G8AY13</accession>
<dbReference type="PROSITE" id="PS50943">
    <property type="entry name" value="HTH_CROC1"/>
    <property type="match status" value="1"/>
</dbReference>
<evidence type="ECO:0000313" key="3">
    <source>
        <dbReference type="Proteomes" id="UP000500741"/>
    </source>
</evidence>
<dbReference type="CDD" id="cd00093">
    <property type="entry name" value="HTH_XRE"/>
    <property type="match status" value="1"/>
</dbReference>
<dbReference type="SUPFAM" id="SSF47413">
    <property type="entry name" value="lambda repressor-like DNA-binding domains"/>
    <property type="match status" value="1"/>
</dbReference>
<dbReference type="GO" id="GO:0003677">
    <property type="term" value="F:DNA binding"/>
    <property type="evidence" value="ECO:0007669"/>
    <property type="project" value="InterPro"/>
</dbReference>
<dbReference type="AlphaFoldDB" id="A0A6G8AY13"/>
<organism evidence="2 3">
    <name type="scientific">Weissella coleopterorum</name>
    <dbReference type="NCBI Taxonomy" id="2714949"/>
    <lineage>
        <taxon>Bacteria</taxon>
        <taxon>Bacillati</taxon>
        <taxon>Bacillota</taxon>
        <taxon>Bacilli</taxon>
        <taxon>Lactobacillales</taxon>
        <taxon>Lactobacillaceae</taxon>
        <taxon>Weissella</taxon>
    </lineage>
</organism>
<gene>
    <name evidence="2" type="ORF">G7084_00285</name>
</gene>
<dbReference type="Proteomes" id="UP000500741">
    <property type="component" value="Chromosome"/>
</dbReference>
<protein>
    <submittedName>
        <fullName evidence="2">Helix-turn-helix transcriptional regulator</fullName>
    </submittedName>
</protein>
<reference evidence="2 3" key="1">
    <citation type="submission" date="2020-03" db="EMBL/GenBank/DDBJ databases">
        <title>Weissella sp. nov., isolated from Cybister lewisianus.</title>
        <authorList>
            <person name="Hyun D.-W."/>
            <person name="Bae J.-W."/>
        </authorList>
    </citation>
    <scope>NUCLEOTIDE SEQUENCE [LARGE SCALE GENOMIC DNA]</scope>
    <source>
        <strain evidence="2 3">HDW19</strain>
    </source>
</reference>
<feature type="domain" description="HTH cro/C1-type" evidence="1">
    <location>
        <begin position="13"/>
        <end position="65"/>
    </location>
</feature>
<dbReference type="SMART" id="SM00530">
    <property type="entry name" value="HTH_XRE"/>
    <property type="match status" value="1"/>
</dbReference>
<evidence type="ECO:0000259" key="1">
    <source>
        <dbReference type="PROSITE" id="PS50943"/>
    </source>
</evidence>
<dbReference type="EMBL" id="CP049888">
    <property type="protein sequence ID" value="QIL49897.1"/>
    <property type="molecule type" value="Genomic_DNA"/>
</dbReference>
<keyword evidence="3" id="KW-1185">Reference proteome</keyword>
<dbReference type="InterPro" id="IPR010982">
    <property type="entry name" value="Lambda_DNA-bd_dom_sf"/>
</dbReference>
<evidence type="ECO:0000313" key="2">
    <source>
        <dbReference type="EMBL" id="QIL49897.1"/>
    </source>
</evidence>
<proteinExistence type="predicted"/>
<dbReference type="RefSeq" id="WP_166008974.1">
    <property type="nucleotide sequence ID" value="NZ_CP049888.1"/>
</dbReference>